<dbReference type="InterPro" id="IPR018108">
    <property type="entry name" value="MCP_transmembrane"/>
</dbReference>
<dbReference type="GO" id="GO:0016020">
    <property type="term" value="C:membrane"/>
    <property type="evidence" value="ECO:0007669"/>
    <property type="project" value="UniProtKB-SubCell"/>
</dbReference>
<evidence type="ECO:0000256" key="7">
    <source>
        <dbReference type="PROSITE-ProRule" id="PRU00282"/>
    </source>
</evidence>
<dbReference type="Pfam" id="PF00153">
    <property type="entry name" value="Mito_carr"/>
    <property type="match status" value="3"/>
</dbReference>
<dbReference type="Proteomes" id="UP001620626">
    <property type="component" value="Unassembled WGS sequence"/>
</dbReference>
<evidence type="ECO:0000256" key="5">
    <source>
        <dbReference type="ARBA" id="ARBA00022737"/>
    </source>
</evidence>
<dbReference type="PANTHER" id="PTHR24089">
    <property type="entry name" value="SOLUTE CARRIER FAMILY 25"/>
    <property type="match status" value="1"/>
</dbReference>
<keyword evidence="9" id="KW-1133">Transmembrane helix</keyword>
<keyword evidence="11" id="KW-1185">Reference proteome</keyword>
<dbReference type="AlphaFoldDB" id="A0ABD2L346"/>
<evidence type="ECO:0000256" key="3">
    <source>
        <dbReference type="ARBA" id="ARBA00022448"/>
    </source>
</evidence>
<evidence type="ECO:0000256" key="8">
    <source>
        <dbReference type="RuleBase" id="RU000488"/>
    </source>
</evidence>
<accession>A0ABD2L346</accession>
<evidence type="ECO:0000256" key="4">
    <source>
        <dbReference type="ARBA" id="ARBA00022692"/>
    </source>
</evidence>
<dbReference type="InterPro" id="IPR002067">
    <property type="entry name" value="MCP"/>
</dbReference>
<evidence type="ECO:0000313" key="10">
    <source>
        <dbReference type="EMBL" id="KAL3109519.1"/>
    </source>
</evidence>
<gene>
    <name evidence="10" type="ORF">niasHT_011674</name>
</gene>
<protein>
    <recommendedName>
        <fullName evidence="12">Mitochondrial carrier protein</fullName>
    </recommendedName>
</protein>
<proteinExistence type="inferred from homology"/>
<comment type="similarity">
    <text evidence="2 8">Belongs to the mitochondrial carrier (TC 2.A.29) family.</text>
</comment>
<reference evidence="10 11" key="1">
    <citation type="submission" date="2024-10" db="EMBL/GenBank/DDBJ databases">
        <authorList>
            <person name="Kim D."/>
        </authorList>
    </citation>
    <scope>NUCLEOTIDE SEQUENCE [LARGE SCALE GENOMIC DNA]</scope>
    <source>
        <strain evidence="10">BH-2024</strain>
    </source>
</reference>
<feature type="repeat" description="Solcar" evidence="7">
    <location>
        <begin position="117"/>
        <end position="202"/>
    </location>
</feature>
<keyword evidence="5" id="KW-0677">Repeat</keyword>
<dbReference type="EMBL" id="JBICBT010000568">
    <property type="protein sequence ID" value="KAL3109519.1"/>
    <property type="molecule type" value="Genomic_DNA"/>
</dbReference>
<feature type="transmembrane region" description="Helical" evidence="9">
    <location>
        <begin position="174"/>
        <end position="194"/>
    </location>
</feature>
<dbReference type="PRINTS" id="PR00926">
    <property type="entry name" value="MITOCARRIER"/>
</dbReference>
<comment type="subcellular location">
    <subcellularLocation>
        <location evidence="1">Membrane</location>
        <topology evidence="1">Multi-pass membrane protein</topology>
    </subcellularLocation>
</comment>
<sequence>MSNSQETSASVSDGSSPTRSFTSVFHSLASGAIAGAFAKTAIAPLDRTKINFQVSTSRRYSFKAALRFVILTYREQGFVALFRGNSASLARVVPYAAVQFAAHEEFKHMLNVDKNGPTPYRRFLAGTLAGVTAVVFTYPLDTAKARLSVSTKEEYQNLRAVFLKECRAHGFLTFYRGIFPTLLGVMPYAGLSFFTYESCKLFYTKETGNPLNPLLRMLFGASAGVVGQFSSYPLDIVRRRMQIGRVPSNQGVLLTLFDIWLYEGVIRGLYKGISMNWVKGPIAVGISFTTYDMVSERLKRWTGQKGTH</sequence>
<feature type="repeat" description="Solcar" evidence="7">
    <location>
        <begin position="22"/>
        <end position="109"/>
    </location>
</feature>
<evidence type="ECO:0000313" key="11">
    <source>
        <dbReference type="Proteomes" id="UP001620626"/>
    </source>
</evidence>
<organism evidence="10 11">
    <name type="scientific">Heterodera trifolii</name>
    <dbReference type="NCBI Taxonomy" id="157864"/>
    <lineage>
        <taxon>Eukaryota</taxon>
        <taxon>Metazoa</taxon>
        <taxon>Ecdysozoa</taxon>
        <taxon>Nematoda</taxon>
        <taxon>Chromadorea</taxon>
        <taxon>Rhabditida</taxon>
        <taxon>Tylenchina</taxon>
        <taxon>Tylenchomorpha</taxon>
        <taxon>Tylenchoidea</taxon>
        <taxon>Heteroderidae</taxon>
        <taxon>Heteroderinae</taxon>
        <taxon>Heterodera</taxon>
    </lineage>
</organism>
<dbReference type="PROSITE" id="PS50920">
    <property type="entry name" value="SOLCAR"/>
    <property type="match status" value="3"/>
</dbReference>
<evidence type="ECO:0000256" key="1">
    <source>
        <dbReference type="ARBA" id="ARBA00004141"/>
    </source>
</evidence>
<evidence type="ECO:0000256" key="9">
    <source>
        <dbReference type="SAM" id="Phobius"/>
    </source>
</evidence>
<comment type="caution">
    <text evidence="10">The sequence shown here is derived from an EMBL/GenBank/DDBJ whole genome shotgun (WGS) entry which is preliminary data.</text>
</comment>
<dbReference type="SUPFAM" id="SSF103506">
    <property type="entry name" value="Mitochondrial carrier"/>
    <property type="match status" value="1"/>
</dbReference>
<keyword evidence="3 8" id="KW-0813">Transport</keyword>
<feature type="repeat" description="Solcar" evidence="7">
    <location>
        <begin position="211"/>
        <end position="297"/>
    </location>
</feature>
<keyword evidence="4 7" id="KW-0812">Transmembrane</keyword>
<evidence type="ECO:0008006" key="12">
    <source>
        <dbReference type="Google" id="ProtNLM"/>
    </source>
</evidence>
<evidence type="ECO:0000256" key="6">
    <source>
        <dbReference type="ARBA" id="ARBA00023136"/>
    </source>
</evidence>
<name>A0ABD2L346_9BILA</name>
<keyword evidence="6 7" id="KW-0472">Membrane</keyword>
<evidence type="ECO:0000256" key="2">
    <source>
        <dbReference type="ARBA" id="ARBA00006375"/>
    </source>
</evidence>
<dbReference type="Gene3D" id="1.50.40.10">
    <property type="entry name" value="Mitochondrial carrier domain"/>
    <property type="match status" value="1"/>
</dbReference>
<dbReference type="InterPro" id="IPR023395">
    <property type="entry name" value="MCP_dom_sf"/>
</dbReference>